<dbReference type="Pfam" id="PF11817">
    <property type="entry name" value="Foie-gras_1"/>
    <property type="match status" value="1"/>
</dbReference>
<gene>
    <name evidence="3" type="primary">LOC110794158</name>
</gene>
<name>A0A9R0ITN9_SPIOL</name>
<dbReference type="GeneID" id="110794158"/>
<evidence type="ECO:0000313" key="3">
    <source>
        <dbReference type="RefSeq" id="XP_021854793.1"/>
    </source>
</evidence>
<dbReference type="Proteomes" id="UP000813463">
    <property type="component" value="Chromosome 3"/>
</dbReference>
<evidence type="ECO:0000259" key="1">
    <source>
        <dbReference type="Pfam" id="PF11817"/>
    </source>
</evidence>
<dbReference type="AlphaFoldDB" id="A0A9R0ITN9"/>
<protein>
    <recommendedName>
        <fullName evidence="1">Trafficking protein particle complex subunit 11 domain-containing protein</fullName>
    </recommendedName>
</protein>
<reference evidence="3" key="2">
    <citation type="submission" date="2025-08" db="UniProtKB">
        <authorList>
            <consortium name="RefSeq"/>
        </authorList>
    </citation>
    <scope>IDENTIFICATION</scope>
    <source>
        <tissue evidence="3">Leaf</tissue>
    </source>
</reference>
<organism evidence="2 3">
    <name type="scientific">Spinacia oleracea</name>
    <name type="common">Spinach</name>
    <dbReference type="NCBI Taxonomy" id="3562"/>
    <lineage>
        <taxon>Eukaryota</taxon>
        <taxon>Viridiplantae</taxon>
        <taxon>Streptophyta</taxon>
        <taxon>Embryophyta</taxon>
        <taxon>Tracheophyta</taxon>
        <taxon>Spermatophyta</taxon>
        <taxon>Magnoliopsida</taxon>
        <taxon>eudicotyledons</taxon>
        <taxon>Gunneridae</taxon>
        <taxon>Pentapetalae</taxon>
        <taxon>Caryophyllales</taxon>
        <taxon>Chenopodiaceae</taxon>
        <taxon>Chenopodioideae</taxon>
        <taxon>Anserineae</taxon>
        <taxon>Spinacia</taxon>
    </lineage>
</organism>
<evidence type="ECO:0000313" key="2">
    <source>
        <dbReference type="Proteomes" id="UP000813463"/>
    </source>
</evidence>
<keyword evidence="2" id="KW-1185">Reference proteome</keyword>
<dbReference type="OrthoDB" id="6278596at2759"/>
<accession>A0A9R0ITN9</accession>
<reference evidence="2" key="1">
    <citation type="journal article" date="2021" name="Nat. Commun.">
        <title>Genomic analyses provide insights into spinach domestication and the genetic basis of agronomic traits.</title>
        <authorList>
            <person name="Cai X."/>
            <person name="Sun X."/>
            <person name="Xu C."/>
            <person name="Sun H."/>
            <person name="Wang X."/>
            <person name="Ge C."/>
            <person name="Zhang Z."/>
            <person name="Wang Q."/>
            <person name="Fei Z."/>
            <person name="Jiao C."/>
            <person name="Wang Q."/>
        </authorList>
    </citation>
    <scope>NUCLEOTIDE SEQUENCE [LARGE SCALE GENOMIC DNA]</scope>
    <source>
        <strain evidence="2">cv. Varoflay</strain>
    </source>
</reference>
<dbReference type="PANTHER" id="PTHR14374">
    <property type="entry name" value="FOIE GRAS"/>
    <property type="match status" value="1"/>
</dbReference>
<dbReference type="KEGG" id="soe:110794158"/>
<feature type="domain" description="Trafficking protein particle complex subunit 11" evidence="1">
    <location>
        <begin position="253"/>
        <end position="523"/>
    </location>
</feature>
<dbReference type="PANTHER" id="PTHR14374:SF0">
    <property type="entry name" value="TRAFFICKING PROTEIN PARTICLE COMPLEX SUBUNIT 11"/>
    <property type="match status" value="1"/>
</dbReference>
<dbReference type="RefSeq" id="XP_021854793.1">
    <property type="nucleotide sequence ID" value="XM_021999101.2"/>
</dbReference>
<proteinExistence type="predicted"/>
<dbReference type="InterPro" id="IPR021773">
    <property type="entry name" value="TPC11"/>
</dbReference>
<sequence>MEEYPEELRTPPVPLITLVGCPELHSTISAHLNSDKPPINTLALPDFDKISVFAKRKDSADLSSPPAGILKRDWLLKHRTKIPAVAVALFSSDHVSGDPAQWLQLSTLIDHLKAVIRTRNTKLVVVVVQSSPEDDMNEDRMAALRKRVELDSKYIVNFSMRDSSEVKQSLTRLGSVLADLIHIYYREEGRRVKTRVEKRNFNSAELGIRCCFKVAVYAEFRRDWVEALKFYEDAYHALREMVGTSTRLPAIQRLVEIKTLAEQLHFKISTLLLHGGKIVEAVLWFRQHCTSYKKLVGAAEATFLHWEWLCRQFLVFAELLETSSKNIPGFPAQVLGVKDKALTEWELQPAYYYQLASRYLMEKRSCLELALSLWEVFGENNSAAEAVIPSGYVGQFARLLEQDHEEVALQPLTDEDFIRYSIAEGKRFQDSFEIIALLKKSYEVYASLKVQRMASYCSFQIAKEYFSLGEIKNAKQYFDSAVNLYRHESWATLLWEILGYLRECASQGGSLKEFVEYSLEMAALPVTSGDSNYKECGPAGPPSFQQREIIHKEILGLVTGESEFALKGVDQNLRVTKDSPLHVEVDLVSPLRVVLLASVAFHELVVKPGAPTQVTLSLLSQLPLPFEIDSLDVQFNQSECNFSIQNSQKVPSPANFTNQVGYRVETAPDLALSTNKWLRLTYDVKSDRSGKLECMSIIVRIGSHFTICCRAESPASMDDLPLWKFEERLESFPTKDPALAFSGQKAIQVEEPDAQVDLSVDAVGPALIGENFIVPVTISSKGHSVYSGELKINLVDTRGGGLVSPREIEPHATESHHVELLGVSGPDDESSLTTSDNIRNIQHSFGLVSVPFLSKGESWSCKLEIKWHRPKPIMLFVSLSYSSQGHDVINMQKIHVHKSLQIEGQNPVLISHHMMLPFRRDALLLSRVKPVEDAEKLSTLPLNETSILIVSAKNCTEVPLRVLSMTIEIDDSTLENSCTVHPASNQSSMDAALPNIVVPGEEYKKVFSVIPVANNTSNTRIGTVCLRWMRDTGLLKQGISGVLTKHKLPDVEVEQSPLIVSLKCPPHAVLGDPFTFFIIVQNHTELLQEIKYSLLDSQSFVSSGSHNDMIFVLPKSEHVLSYKLVPLASGAQQLPRVTVTSSRYSASFQPSVAASTIFVFPVKPQFEMNAVENSAEPMMLAAG</sequence>